<dbReference type="InterPro" id="IPR013785">
    <property type="entry name" value="Aldolase_TIM"/>
</dbReference>
<dbReference type="AlphaFoldDB" id="A0A932FXX4"/>
<feature type="non-terminal residue" evidence="1">
    <location>
        <position position="1"/>
    </location>
</feature>
<dbReference type="EMBL" id="JACPRF010000104">
    <property type="protein sequence ID" value="MBI2875909.1"/>
    <property type="molecule type" value="Genomic_DNA"/>
</dbReference>
<accession>A0A932FXX4</accession>
<proteinExistence type="predicted"/>
<gene>
    <name evidence="1" type="ORF">HYY20_03410</name>
</gene>
<name>A0A932FXX4_UNCTE</name>
<evidence type="ECO:0000313" key="2">
    <source>
        <dbReference type="Proteomes" id="UP000769766"/>
    </source>
</evidence>
<dbReference type="SUPFAM" id="SSF51569">
    <property type="entry name" value="Aldolase"/>
    <property type="match status" value="1"/>
</dbReference>
<protein>
    <submittedName>
        <fullName evidence="1">Fructose-6-phosphate aldolase</fullName>
    </submittedName>
</protein>
<comment type="caution">
    <text evidence="1">The sequence shown here is derived from an EMBL/GenBank/DDBJ whole genome shotgun (WGS) entry which is preliminary data.</text>
</comment>
<organism evidence="1 2">
    <name type="scientific">Tectimicrobiota bacterium</name>
    <dbReference type="NCBI Taxonomy" id="2528274"/>
    <lineage>
        <taxon>Bacteria</taxon>
        <taxon>Pseudomonadati</taxon>
        <taxon>Nitrospinota/Tectimicrobiota group</taxon>
        <taxon>Candidatus Tectimicrobiota</taxon>
    </lineage>
</organism>
<reference evidence="1" key="1">
    <citation type="submission" date="2020-07" db="EMBL/GenBank/DDBJ databases">
        <title>Huge and variable diversity of episymbiotic CPR bacteria and DPANN archaea in groundwater ecosystems.</title>
        <authorList>
            <person name="He C.Y."/>
            <person name="Keren R."/>
            <person name="Whittaker M."/>
            <person name="Farag I.F."/>
            <person name="Doudna J."/>
            <person name="Cate J.H.D."/>
            <person name="Banfield J.F."/>
        </authorList>
    </citation>
    <scope>NUCLEOTIDE SEQUENCE</scope>
    <source>
        <strain evidence="1">NC_groundwater_672_Ag_B-0.1um_62_36</strain>
    </source>
</reference>
<sequence length="31" mass="3688">IPFKVIEQLVKHPLTDIGIERFLADWERVPK</sequence>
<evidence type="ECO:0000313" key="1">
    <source>
        <dbReference type="EMBL" id="MBI2875909.1"/>
    </source>
</evidence>
<dbReference type="Gene3D" id="3.20.20.70">
    <property type="entry name" value="Aldolase class I"/>
    <property type="match status" value="1"/>
</dbReference>
<dbReference type="Proteomes" id="UP000769766">
    <property type="component" value="Unassembled WGS sequence"/>
</dbReference>